<reference evidence="1" key="1">
    <citation type="submission" date="2019-09" db="EMBL/GenBank/DDBJ databases">
        <authorList>
            <person name="Cremers G."/>
        </authorList>
    </citation>
    <scope>NUCLEOTIDE SEQUENCE [LARGE SCALE GENOMIC DNA]</scope>
    <source>
        <strain evidence="1">3B</strain>
    </source>
</reference>
<keyword evidence="2" id="KW-1185">Reference proteome</keyword>
<accession>A0A5E6MJ62</accession>
<name>A0A5E6MJ62_9BACT</name>
<organism evidence="1 2">
    <name type="scientific">Methylacidimicrobium cyclopophantes</name>
    <dbReference type="NCBI Taxonomy" id="1041766"/>
    <lineage>
        <taxon>Bacteria</taxon>
        <taxon>Pseudomonadati</taxon>
        <taxon>Verrucomicrobiota</taxon>
        <taxon>Methylacidimicrobium</taxon>
    </lineage>
</organism>
<dbReference type="Proteomes" id="UP000381693">
    <property type="component" value="Unassembled WGS sequence"/>
</dbReference>
<dbReference type="EMBL" id="CABFUZ020000091">
    <property type="protein sequence ID" value="VVM05542.1"/>
    <property type="molecule type" value="Genomic_DNA"/>
</dbReference>
<comment type="caution">
    <text evidence="1">The sequence shown here is derived from an EMBL/GenBank/DDBJ whole genome shotgun (WGS) entry which is preliminary data.</text>
</comment>
<dbReference type="AlphaFoldDB" id="A0A5E6MJ62"/>
<evidence type="ECO:0000313" key="2">
    <source>
        <dbReference type="Proteomes" id="UP000381693"/>
    </source>
</evidence>
<protein>
    <submittedName>
        <fullName evidence="1">Uncharacterized protein</fullName>
    </submittedName>
</protein>
<evidence type="ECO:0000313" key="1">
    <source>
        <dbReference type="EMBL" id="VVM05542.1"/>
    </source>
</evidence>
<proteinExistence type="predicted"/>
<sequence length="87" mass="10014">MLVRTRRQLLMGHDQLFPEALPRPKPHDLNRDLRPWALGCQWSRLSTRATRMLVSIAACRGILIVETFGVRDGIPAPRYKPRQAIQV</sequence>
<gene>
    <name evidence="1" type="ORF">MAMC_00652</name>
</gene>